<evidence type="ECO:0000256" key="2">
    <source>
        <dbReference type="SAM" id="Phobius"/>
    </source>
</evidence>
<name>A0ABD1ZZG5_VESSQ</name>
<feature type="transmembrane region" description="Helical" evidence="2">
    <location>
        <begin position="233"/>
        <end position="252"/>
    </location>
</feature>
<dbReference type="Pfam" id="PF13593">
    <property type="entry name" value="SBF_like"/>
    <property type="match status" value="1"/>
</dbReference>
<feature type="transmembrane region" description="Helical" evidence="2">
    <location>
        <begin position="264"/>
        <end position="287"/>
    </location>
</feature>
<reference evidence="3 4" key="1">
    <citation type="journal article" date="2024" name="Ann. Entomol. Soc. Am.">
        <title>Genomic analyses of the southern and eastern yellowjacket wasps (Hymenoptera: Vespidae) reveal evolutionary signatures of social life.</title>
        <authorList>
            <person name="Catto M.A."/>
            <person name="Caine P.B."/>
            <person name="Orr S.E."/>
            <person name="Hunt B.G."/>
            <person name="Goodisman M.A.D."/>
        </authorList>
    </citation>
    <scope>NUCLEOTIDE SEQUENCE [LARGE SCALE GENOMIC DNA]</scope>
    <source>
        <strain evidence="3">233</strain>
        <tissue evidence="3">Head and thorax</tissue>
    </source>
</reference>
<evidence type="ECO:0000313" key="4">
    <source>
        <dbReference type="Proteomes" id="UP001607302"/>
    </source>
</evidence>
<dbReference type="Gene3D" id="1.20.1530.20">
    <property type="match status" value="1"/>
</dbReference>
<dbReference type="InterPro" id="IPR038770">
    <property type="entry name" value="Na+/solute_symporter_sf"/>
</dbReference>
<comment type="caution">
    <text evidence="3">The sequence shown here is derived from an EMBL/GenBank/DDBJ whole genome shotgun (WGS) entry which is preliminary data.</text>
</comment>
<feature type="transmembrane region" description="Helical" evidence="2">
    <location>
        <begin position="330"/>
        <end position="354"/>
    </location>
</feature>
<dbReference type="EMBL" id="JAUDFV010000157">
    <property type="protein sequence ID" value="KAL2713557.1"/>
    <property type="molecule type" value="Genomic_DNA"/>
</dbReference>
<dbReference type="Proteomes" id="UP001607302">
    <property type="component" value="Unassembled WGS sequence"/>
</dbReference>
<comment type="similarity">
    <text evidence="1">Belongs to the bile acid:sodium symporter (BASS) (TC 2.A.28) family.</text>
</comment>
<dbReference type="InterPro" id="IPR016833">
    <property type="entry name" value="Put_Na-Bile_cotransptr"/>
</dbReference>
<dbReference type="AlphaFoldDB" id="A0ABD1ZZG5"/>
<proteinExistence type="inferred from homology"/>
<organism evidence="3 4">
    <name type="scientific">Vespula squamosa</name>
    <name type="common">Southern yellow jacket</name>
    <name type="synonym">Wasp</name>
    <dbReference type="NCBI Taxonomy" id="30214"/>
    <lineage>
        <taxon>Eukaryota</taxon>
        <taxon>Metazoa</taxon>
        <taxon>Ecdysozoa</taxon>
        <taxon>Arthropoda</taxon>
        <taxon>Hexapoda</taxon>
        <taxon>Insecta</taxon>
        <taxon>Pterygota</taxon>
        <taxon>Neoptera</taxon>
        <taxon>Endopterygota</taxon>
        <taxon>Hymenoptera</taxon>
        <taxon>Apocrita</taxon>
        <taxon>Aculeata</taxon>
        <taxon>Vespoidea</taxon>
        <taxon>Vespidae</taxon>
        <taxon>Vespinae</taxon>
        <taxon>Vespula</taxon>
    </lineage>
</organism>
<sequence length="361" mass="40095">MMHLHYEQHTKIQPKKQNKLFQRYSFFFSMLLCMLLATVQPYLGGTIESIKFEKLQRIRASIKLTVPSIGSGNFIVWYFAVPLTYLEAGLLCTPYSLYMALKNGYLILFVMVFIYGVMPFLAKLATYLLIHSKVNIWLLKGIEVLYCMPPSFTSNLALCQLAQADLPTSVVTTLVGHFGGFFLSPILLYFVLGASTPPLVGVNVKEIIYSTLLPLIIGMVLQFSVVNPNICSIIGIGRYSQGLLLIIAYYWFSDAVSADVSSLQAIDILLCILIACIAQLFTCCLYWGLCSRWLPRNILLAALFVSTHKSVGLGGWILRSTYHGSAQGPAVNLPLLILPVAQLVLGTLLASWIAPQYSLQN</sequence>
<keyword evidence="4" id="KW-1185">Reference proteome</keyword>
<dbReference type="PANTHER" id="PTHR18640:SF5">
    <property type="entry name" value="SODIUM_BILE ACID COTRANSPORTER 7"/>
    <property type="match status" value="1"/>
</dbReference>
<keyword evidence="2" id="KW-1133">Transmembrane helix</keyword>
<feature type="transmembrane region" description="Helical" evidence="2">
    <location>
        <begin position="24"/>
        <end position="43"/>
    </location>
</feature>
<feature type="transmembrane region" description="Helical" evidence="2">
    <location>
        <begin position="299"/>
        <end position="318"/>
    </location>
</feature>
<keyword evidence="2" id="KW-0812">Transmembrane</keyword>
<evidence type="ECO:0000256" key="1">
    <source>
        <dbReference type="ARBA" id="ARBA00006528"/>
    </source>
</evidence>
<accession>A0ABD1ZZG5</accession>
<keyword evidence="2" id="KW-0472">Membrane</keyword>
<feature type="transmembrane region" description="Helical" evidence="2">
    <location>
        <begin position="170"/>
        <end position="192"/>
    </location>
</feature>
<dbReference type="PANTHER" id="PTHR18640">
    <property type="entry name" value="SOLUTE CARRIER FAMILY 10 MEMBER 7"/>
    <property type="match status" value="1"/>
</dbReference>
<protein>
    <submittedName>
        <fullName evidence="3">Sodium/bile acid cotransporter 7-like isoform X2</fullName>
    </submittedName>
</protein>
<evidence type="ECO:0000313" key="3">
    <source>
        <dbReference type="EMBL" id="KAL2713557.1"/>
    </source>
</evidence>
<feature type="transmembrane region" description="Helical" evidence="2">
    <location>
        <begin position="105"/>
        <end position="130"/>
    </location>
</feature>
<feature type="transmembrane region" description="Helical" evidence="2">
    <location>
        <begin position="207"/>
        <end position="226"/>
    </location>
</feature>
<gene>
    <name evidence="3" type="ORF">V1478_016114</name>
</gene>